<evidence type="ECO:0000256" key="1">
    <source>
        <dbReference type="SAM" id="MobiDB-lite"/>
    </source>
</evidence>
<keyword evidence="3" id="KW-1185">Reference proteome</keyword>
<feature type="region of interest" description="Disordered" evidence="1">
    <location>
        <begin position="1"/>
        <end position="41"/>
    </location>
</feature>
<feature type="compositionally biased region" description="Polar residues" evidence="1">
    <location>
        <begin position="12"/>
        <end position="29"/>
    </location>
</feature>
<gene>
    <name evidence="2" type="ORF">L484_027102</name>
</gene>
<name>W9SBJ1_9ROSA</name>
<organism evidence="2 3">
    <name type="scientific">Morus notabilis</name>
    <dbReference type="NCBI Taxonomy" id="981085"/>
    <lineage>
        <taxon>Eukaryota</taxon>
        <taxon>Viridiplantae</taxon>
        <taxon>Streptophyta</taxon>
        <taxon>Embryophyta</taxon>
        <taxon>Tracheophyta</taxon>
        <taxon>Spermatophyta</taxon>
        <taxon>Magnoliopsida</taxon>
        <taxon>eudicotyledons</taxon>
        <taxon>Gunneridae</taxon>
        <taxon>Pentapetalae</taxon>
        <taxon>rosids</taxon>
        <taxon>fabids</taxon>
        <taxon>Rosales</taxon>
        <taxon>Moraceae</taxon>
        <taxon>Moreae</taxon>
        <taxon>Morus</taxon>
    </lineage>
</organism>
<protein>
    <submittedName>
        <fullName evidence="2">Uncharacterized protein</fullName>
    </submittedName>
</protein>
<proteinExistence type="predicted"/>
<evidence type="ECO:0000313" key="2">
    <source>
        <dbReference type="EMBL" id="EXC20547.1"/>
    </source>
</evidence>
<feature type="compositionally biased region" description="Basic and acidic residues" evidence="1">
    <location>
        <begin position="96"/>
        <end position="113"/>
    </location>
</feature>
<feature type="compositionally biased region" description="Basic residues" evidence="1">
    <location>
        <begin position="125"/>
        <end position="137"/>
    </location>
</feature>
<feature type="region of interest" description="Disordered" evidence="1">
    <location>
        <begin position="59"/>
        <end position="137"/>
    </location>
</feature>
<dbReference type="AlphaFoldDB" id="W9SBJ1"/>
<accession>W9SBJ1</accession>
<dbReference type="Proteomes" id="UP000030645">
    <property type="component" value="Unassembled WGS sequence"/>
</dbReference>
<dbReference type="EMBL" id="KE345919">
    <property type="protein sequence ID" value="EXC20547.1"/>
    <property type="molecule type" value="Genomic_DNA"/>
</dbReference>
<sequence>MRPRNARLLSANPRSQATQNITAAGTSTDPLPPAAENPPDRIDQLQNQVKTLAATVERMATALAGRDQGQNPMPPLEDTPMNPVNAAVRGQGIGDQRGDAEEVGDSRANDPRPTKSNRSVGSRQRAARRRVREKAAA</sequence>
<reference evidence="3" key="1">
    <citation type="submission" date="2013-01" db="EMBL/GenBank/DDBJ databases">
        <title>Draft Genome Sequence of a Mulberry Tree, Morus notabilis C.K. Schneid.</title>
        <authorList>
            <person name="He N."/>
            <person name="Zhao S."/>
        </authorList>
    </citation>
    <scope>NUCLEOTIDE SEQUENCE</scope>
</reference>
<evidence type="ECO:0000313" key="3">
    <source>
        <dbReference type="Proteomes" id="UP000030645"/>
    </source>
</evidence>